<evidence type="ECO:0000313" key="6">
    <source>
        <dbReference type="RefSeq" id="XP_005182708.1"/>
    </source>
</evidence>
<feature type="region of interest" description="Disordered" evidence="2">
    <location>
        <begin position="195"/>
        <end position="222"/>
    </location>
</feature>
<evidence type="ECO:0000256" key="2">
    <source>
        <dbReference type="SAM" id="MobiDB-lite"/>
    </source>
</evidence>
<sequence length="473" mass="53351">MSGKKVNSEAAEDDIGPKVSFLDWKMKKEKEAAANNPPDNTRNKAVRSKKLSAPPPPPPLIAGNMYNNNNPQMNMKRWNYSQNNSNMNMNFNNNFDFGNSGMNFNNNNNNFGNDSINFNGNNGYNRSMNFNGNNFGFNCLNNATNFNGNQFGNNFNSGNFNGGNNFNGQFNNGMNMNFSCNNSWDFLNSGNSFNAQGGFNRQNGNRPNGSDMPRNTNSSDSFFKTDTLFRQRDMIKETIQMNPFRYNPRAKRLLDELQRAVTAPATGKNKPKAAKKEIDVKKSTAFTEDSDIKTEPEVYVRNPRYEPNKPYIPLPKPPDVNASSPSERKQMWKEYNQAVKPYKNREFYNAKRVVQRLGKKDPSELEEKDRLRLEAAREKMAAYKKKLEEKYGQNHTKSTILNTSAPNETASHVPYANYGNFGNIGDAPVESKSKIETNNTWGRKILGGGTKYPYFVSGGVMTSVASTNDRVST</sequence>
<feature type="region of interest" description="Disordered" evidence="2">
    <location>
        <begin position="1"/>
        <end position="62"/>
    </location>
</feature>
<accession>T1PJV8</accession>
<dbReference type="OrthoDB" id="8066537at2759"/>
<dbReference type="GeneID" id="101896992"/>
<feature type="coiled-coil region" evidence="1">
    <location>
        <begin position="366"/>
        <end position="393"/>
    </location>
</feature>
<reference evidence="3" key="1">
    <citation type="submission" date="2012-08" db="EMBL/GenBank/DDBJ databases">
        <title>Transcriptome of adult Musca domestica launches a platform for comparative house fly gene expression and characterization of differential gene expression among resistant and susceptible house flies.</title>
        <authorList>
            <person name="Liu N."/>
            <person name="Zhang L."/>
            <person name="Li M."/>
            <person name="Reid W."/>
        </authorList>
    </citation>
    <scope>NUCLEOTIDE SEQUENCE</scope>
    <source>
        <strain evidence="3">ALHF</strain>
        <tissue evidence="3">Whole body</tissue>
    </source>
</reference>
<keyword evidence="1" id="KW-0175">Coiled coil</keyword>
<dbReference type="RefSeq" id="XP_005182708.1">
    <property type="nucleotide sequence ID" value="XM_005182651.1"/>
</dbReference>
<evidence type="ECO:0000313" key="4">
    <source>
        <dbReference type="EnsemblMetazoa" id="MDOA012527-PA"/>
    </source>
</evidence>
<dbReference type="KEGG" id="mde:101896992"/>
<dbReference type="VEuPathDB" id="VectorBase:MDOMA2_018795"/>
<organism evidence="3">
    <name type="scientific">Musca domestica</name>
    <name type="common">House fly</name>
    <dbReference type="NCBI Taxonomy" id="7370"/>
    <lineage>
        <taxon>Eukaryota</taxon>
        <taxon>Metazoa</taxon>
        <taxon>Ecdysozoa</taxon>
        <taxon>Arthropoda</taxon>
        <taxon>Hexapoda</taxon>
        <taxon>Insecta</taxon>
        <taxon>Pterygota</taxon>
        <taxon>Neoptera</taxon>
        <taxon>Endopterygota</taxon>
        <taxon>Diptera</taxon>
        <taxon>Brachycera</taxon>
        <taxon>Muscomorpha</taxon>
        <taxon>Muscoidea</taxon>
        <taxon>Muscidae</taxon>
        <taxon>Musca</taxon>
    </lineage>
</organism>
<name>T1PJV8_MUSDO</name>
<proteinExistence type="evidence at transcript level"/>
<protein>
    <submittedName>
        <fullName evidence="6">GATA zinc finger domain-containing protein 4</fullName>
    </submittedName>
</protein>
<dbReference type="EMBL" id="KA648243">
    <property type="protein sequence ID" value="AFP62872.1"/>
    <property type="molecule type" value="mRNA"/>
</dbReference>
<dbReference type="VEuPathDB" id="VectorBase:MDOA012527"/>
<dbReference type="Proteomes" id="UP001652621">
    <property type="component" value="Unplaced"/>
</dbReference>
<gene>
    <name evidence="6" type="primary">LOC101896992</name>
    <name evidence="4" type="synonym">101896992</name>
</gene>
<reference evidence="6" key="3">
    <citation type="submission" date="2025-04" db="UniProtKB">
        <authorList>
            <consortium name="RefSeq"/>
        </authorList>
    </citation>
    <scope>IDENTIFICATION</scope>
    <source>
        <strain evidence="6">Aabys</strain>
    </source>
</reference>
<dbReference type="EnsemblMetazoa" id="MDOA012527-RA">
    <property type="protein sequence ID" value="MDOA012527-PA"/>
    <property type="gene ID" value="MDOA012527"/>
</dbReference>
<evidence type="ECO:0000313" key="5">
    <source>
        <dbReference type="Proteomes" id="UP001652621"/>
    </source>
</evidence>
<feature type="region of interest" description="Disordered" evidence="2">
    <location>
        <begin position="303"/>
        <end position="325"/>
    </location>
</feature>
<evidence type="ECO:0000256" key="1">
    <source>
        <dbReference type="SAM" id="Coils"/>
    </source>
</evidence>
<keyword evidence="5" id="KW-1185">Reference proteome</keyword>
<reference evidence="4" key="2">
    <citation type="submission" date="2020-05" db="UniProtKB">
        <authorList>
            <consortium name="EnsemblMetazoa"/>
        </authorList>
    </citation>
    <scope>IDENTIFICATION</scope>
    <source>
        <strain evidence="4">Aabys</strain>
    </source>
</reference>
<evidence type="ECO:0000313" key="3">
    <source>
        <dbReference type="EMBL" id="AFP62872.1"/>
    </source>
</evidence>
<dbReference type="AlphaFoldDB" id="T1PJV8"/>
<dbReference type="eggNOG" id="ENOG502TFDQ">
    <property type="taxonomic scope" value="Eukaryota"/>
</dbReference>